<evidence type="ECO:0000256" key="2">
    <source>
        <dbReference type="ARBA" id="ARBA00023125"/>
    </source>
</evidence>
<evidence type="ECO:0000313" key="6">
    <source>
        <dbReference type="Proteomes" id="UP000182179"/>
    </source>
</evidence>
<comment type="caution">
    <text evidence="5">The sequence shown here is derived from an EMBL/GenBank/DDBJ whole genome shotgun (WGS) entry which is preliminary data.</text>
</comment>
<keyword evidence="2 5" id="KW-0238">DNA-binding</keyword>
<dbReference type="GO" id="GO:0003677">
    <property type="term" value="F:DNA binding"/>
    <property type="evidence" value="ECO:0007669"/>
    <property type="project" value="UniProtKB-KW"/>
</dbReference>
<feature type="domain" description="HTH luxR-type" evidence="4">
    <location>
        <begin position="236"/>
        <end position="301"/>
    </location>
</feature>
<keyword evidence="1" id="KW-0805">Transcription regulation</keyword>
<evidence type="ECO:0000256" key="1">
    <source>
        <dbReference type="ARBA" id="ARBA00023015"/>
    </source>
</evidence>
<dbReference type="InterPro" id="IPR016032">
    <property type="entry name" value="Sig_transdc_resp-reg_C-effctor"/>
</dbReference>
<reference evidence="5 6" key="1">
    <citation type="submission" date="2016-10" db="EMBL/GenBank/DDBJ databases">
        <authorList>
            <person name="Varghese N."/>
            <person name="Submissions S."/>
        </authorList>
    </citation>
    <scope>NUCLEOTIDE SEQUENCE [LARGE SCALE GENOMIC DNA]</scope>
    <source>
        <strain evidence="5 6">BS2773</strain>
    </source>
</reference>
<dbReference type="CDD" id="cd06170">
    <property type="entry name" value="LuxR_C_like"/>
    <property type="match status" value="1"/>
</dbReference>
<evidence type="ECO:0000256" key="3">
    <source>
        <dbReference type="ARBA" id="ARBA00023163"/>
    </source>
</evidence>
<dbReference type="InterPro" id="IPR036388">
    <property type="entry name" value="WH-like_DNA-bd_sf"/>
</dbReference>
<dbReference type="SUPFAM" id="SSF46894">
    <property type="entry name" value="C-terminal effector domain of the bipartite response regulators"/>
    <property type="match status" value="1"/>
</dbReference>
<dbReference type="Proteomes" id="UP000182179">
    <property type="component" value="Unassembled WGS sequence"/>
</dbReference>
<sequence>MSHNAEPVSAFLPGHFLPGHCPAARLAGMSTTCPAPTLEELEAWHLALAQAFIHVDEASFLEHLATALCTLTPIESMMISLERQGLAPHLLYQQGIPRAYQDEIIHRYFSRGYLLDPFCLAVDKGLAEGFYHLAQIAPDDFFNSEYYKTYYLRSGGAQESYYIVDLCPQSKISLCMFQGLSAGQFTEEQLALQKSTQAMVRELLRRFGTTGGLAKVICDEAFTQTQAHQQIEAAFMGFGSGVLTVREREIAHLILRGHSVKSTAQVLGISPETVRMHRKNLYTKLAINSQAELFALFIEWLTRSGAMARS</sequence>
<protein>
    <submittedName>
        <fullName evidence="5">DNA-binding transcriptional regulator, CsgD family</fullName>
    </submittedName>
</protein>
<evidence type="ECO:0000313" key="5">
    <source>
        <dbReference type="EMBL" id="SEE51313.1"/>
    </source>
</evidence>
<dbReference type="PANTHER" id="PTHR44688">
    <property type="entry name" value="DNA-BINDING TRANSCRIPTIONAL ACTIVATOR DEVR_DOSR"/>
    <property type="match status" value="1"/>
</dbReference>
<dbReference type="SMART" id="SM00421">
    <property type="entry name" value="HTH_LUXR"/>
    <property type="match status" value="1"/>
</dbReference>
<dbReference type="InterPro" id="IPR000792">
    <property type="entry name" value="Tscrpt_reg_LuxR_C"/>
</dbReference>
<evidence type="ECO:0000259" key="4">
    <source>
        <dbReference type="PROSITE" id="PS50043"/>
    </source>
</evidence>
<dbReference type="Pfam" id="PF00196">
    <property type="entry name" value="GerE"/>
    <property type="match status" value="1"/>
</dbReference>
<organism evidence="5 6">
    <name type="scientific">Pseudomonas costantinii</name>
    <dbReference type="NCBI Taxonomy" id="168469"/>
    <lineage>
        <taxon>Bacteria</taxon>
        <taxon>Pseudomonadati</taxon>
        <taxon>Pseudomonadota</taxon>
        <taxon>Gammaproteobacteria</taxon>
        <taxon>Pseudomonadales</taxon>
        <taxon>Pseudomonadaceae</taxon>
        <taxon>Pseudomonas</taxon>
    </lineage>
</organism>
<gene>
    <name evidence="5" type="ORF">SAMN04515675_5966</name>
</gene>
<dbReference type="Gene3D" id="1.10.10.10">
    <property type="entry name" value="Winged helix-like DNA-binding domain superfamily/Winged helix DNA-binding domain"/>
    <property type="match status" value="1"/>
</dbReference>
<keyword evidence="6" id="KW-1185">Reference proteome</keyword>
<keyword evidence="3" id="KW-0804">Transcription</keyword>
<dbReference type="PRINTS" id="PR00038">
    <property type="entry name" value="HTHLUXR"/>
</dbReference>
<name>A0A1H5JFJ3_9PSED</name>
<accession>A0A1H5JFJ3</accession>
<dbReference type="PROSITE" id="PS50043">
    <property type="entry name" value="HTH_LUXR_2"/>
    <property type="match status" value="1"/>
</dbReference>
<dbReference type="EMBL" id="FNTS01000002">
    <property type="protein sequence ID" value="SEE51313.1"/>
    <property type="molecule type" value="Genomic_DNA"/>
</dbReference>
<proteinExistence type="predicted"/>
<dbReference type="PANTHER" id="PTHR44688:SF16">
    <property type="entry name" value="DNA-BINDING TRANSCRIPTIONAL ACTIVATOR DEVR_DOSR"/>
    <property type="match status" value="1"/>
</dbReference>